<keyword evidence="1" id="KW-0378">Hydrolase</keyword>
<dbReference type="InterPro" id="IPR019073">
    <property type="entry name" value="Restrct_endonuc_II_TaqI"/>
</dbReference>
<keyword evidence="1" id="KW-0255">Endonuclease</keyword>
<keyword evidence="1" id="KW-0540">Nuclease</keyword>
<dbReference type="GO" id="GO:0009036">
    <property type="term" value="F:type II site-specific deoxyribonuclease activity"/>
    <property type="evidence" value="ECO:0007669"/>
    <property type="project" value="InterPro"/>
</dbReference>
<dbReference type="AlphaFoldDB" id="A0A2M7GXJ6"/>
<reference evidence="2" key="1">
    <citation type="submission" date="2017-09" db="EMBL/GenBank/DDBJ databases">
        <title>Depth-based differentiation of microbial function through sediment-hosted aquifers and enrichment of novel symbionts in the deep terrestrial subsurface.</title>
        <authorList>
            <person name="Probst A.J."/>
            <person name="Ladd B."/>
            <person name="Jarett J.K."/>
            <person name="Geller-Mcgrath D.E."/>
            <person name="Sieber C.M.K."/>
            <person name="Emerson J.B."/>
            <person name="Anantharaman K."/>
            <person name="Thomas B.C."/>
            <person name="Malmstrom R."/>
            <person name="Stieglmeier M."/>
            <person name="Klingl A."/>
            <person name="Woyke T."/>
            <person name="Ryan C.M."/>
            <person name="Banfield J.F."/>
        </authorList>
    </citation>
    <scope>NUCLEOTIDE SEQUENCE [LARGE SCALE GENOMIC DNA]</scope>
</reference>
<sequence length="265" mass="31783">MKNPLEDLKKYRYFLETIPLDEYRKKLKDIKWVEQDLVPQLFPLKSIYTNYWEGADFLSFEDWFDKFWNELQQNQPQKIKDLKELVRAHRKFYEDKVNNNLNNKVFLGFKARMYRTWISVLTQLDFCYMFEHICAKEGKDLQLESNAELDAQGIDARINDIGFQIAKISQRKEAAKILRKKKVVLIPYVVWDIDELKQKLQNPKTRIKSIYQKMINSFEKYFVRLENGFIVFREGYLKIIIDNIENIEAVRKAVKKISLELSGES</sequence>
<organism evidence="1 2">
    <name type="scientific">bacterium (Candidatus Ratteibacteria) CG15_BIG_FIL_POST_REV_8_21_14_020_41_12</name>
    <dbReference type="NCBI Taxonomy" id="2014291"/>
    <lineage>
        <taxon>Bacteria</taxon>
        <taxon>Candidatus Ratteibacteria</taxon>
    </lineage>
</organism>
<protein>
    <submittedName>
        <fullName evidence="1">Restriction endonuclease</fullName>
    </submittedName>
</protein>
<dbReference type="Proteomes" id="UP000230025">
    <property type="component" value="Unassembled WGS sequence"/>
</dbReference>
<comment type="caution">
    <text evidence="1">The sequence shown here is derived from an EMBL/GenBank/DDBJ whole genome shotgun (WGS) entry which is preliminary data.</text>
</comment>
<proteinExistence type="predicted"/>
<dbReference type="GO" id="GO:0009307">
    <property type="term" value="P:DNA restriction-modification system"/>
    <property type="evidence" value="ECO:0007669"/>
    <property type="project" value="InterPro"/>
</dbReference>
<gene>
    <name evidence="1" type="ORF">COW28_05845</name>
</gene>
<evidence type="ECO:0000313" key="2">
    <source>
        <dbReference type="Proteomes" id="UP000230025"/>
    </source>
</evidence>
<dbReference type="Pfam" id="PF09573">
    <property type="entry name" value="RE_TaqI"/>
    <property type="match status" value="1"/>
</dbReference>
<dbReference type="GO" id="GO:0003677">
    <property type="term" value="F:DNA binding"/>
    <property type="evidence" value="ECO:0007669"/>
    <property type="project" value="InterPro"/>
</dbReference>
<evidence type="ECO:0000313" key="1">
    <source>
        <dbReference type="EMBL" id="PIW32530.1"/>
    </source>
</evidence>
<accession>A0A2M7GXJ6</accession>
<name>A0A2M7GXJ6_9BACT</name>
<dbReference type="EMBL" id="PFFY01000268">
    <property type="protein sequence ID" value="PIW32530.1"/>
    <property type="molecule type" value="Genomic_DNA"/>
</dbReference>